<dbReference type="SUPFAM" id="SSF54523">
    <property type="entry name" value="Pili subunits"/>
    <property type="match status" value="1"/>
</dbReference>
<evidence type="ECO:0000256" key="1">
    <source>
        <dbReference type="SAM" id="Phobius"/>
    </source>
</evidence>
<dbReference type="RefSeq" id="WP_135262659.1">
    <property type="nucleotide sequence ID" value="NZ_SMLM01000001.1"/>
</dbReference>
<organism evidence="2 3">
    <name type="scientific">Ramlibacter henchirensis</name>
    <dbReference type="NCBI Taxonomy" id="204072"/>
    <lineage>
        <taxon>Bacteria</taxon>
        <taxon>Pseudomonadati</taxon>
        <taxon>Pseudomonadota</taxon>
        <taxon>Betaproteobacteria</taxon>
        <taxon>Burkholderiales</taxon>
        <taxon>Comamonadaceae</taxon>
        <taxon>Ramlibacter</taxon>
    </lineage>
</organism>
<dbReference type="NCBIfam" id="TIGR02532">
    <property type="entry name" value="IV_pilin_GFxxxE"/>
    <property type="match status" value="1"/>
</dbReference>
<feature type="transmembrane region" description="Helical" evidence="1">
    <location>
        <begin position="24"/>
        <end position="47"/>
    </location>
</feature>
<comment type="caution">
    <text evidence="2">The sequence shown here is derived from an EMBL/GenBank/DDBJ whole genome shotgun (WGS) entry which is preliminary data.</text>
</comment>
<dbReference type="Gene3D" id="3.30.700.10">
    <property type="entry name" value="Glycoprotein, Type 4 Pilin"/>
    <property type="match status" value="1"/>
</dbReference>
<evidence type="ECO:0000313" key="2">
    <source>
        <dbReference type="EMBL" id="TFZ06573.1"/>
    </source>
</evidence>
<keyword evidence="1" id="KW-1133">Transmembrane helix</keyword>
<accession>A0A4Z0C4T7</accession>
<dbReference type="InterPro" id="IPR012902">
    <property type="entry name" value="N_methyl_site"/>
</dbReference>
<dbReference type="Proteomes" id="UP000298180">
    <property type="component" value="Unassembled WGS sequence"/>
</dbReference>
<dbReference type="Pfam" id="PF07963">
    <property type="entry name" value="N_methyl"/>
    <property type="match status" value="1"/>
</dbReference>
<name>A0A4Z0C4T7_9BURK</name>
<dbReference type="PROSITE" id="PS00409">
    <property type="entry name" value="PROKAR_NTER_METHYL"/>
    <property type="match status" value="1"/>
</dbReference>
<sequence>MRTSAPGSDGVARRPAASLLQRGFTLIELLVVVAIIAIATAGVAFALRDDSGTRLEQEARRLSALFESARAQSRTTGVPVVWHAVEGGFRFEGLPEGALPQHWLHQETRVVQGAGRVVLGPEPIIGRQEVVLGSIAGPGRMLRIVTDGLGPFVIAEVSP</sequence>
<reference evidence="2 3" key="1">
    <citation type="submission" date="2019-03" db="EMBL/GenBank/DDBJ databases">
        <title>Ramlibacter henchirensis DSM 14656, whole genome shotgun sequence.</title>
        <authorList>
            <person name="Zhang X."/>
            <person name="Feng G."/>
            <person name="Zhu H."/>
        </authorList>
    </citation>
    <scope>NUCLEOTIDE SEQUENCE [LARGE SCALE GENOMIC DNA]</scope>
    <source>
        <strain evidence="2 3">DSM 14656</strain>
    </source>
</reference>
<keyword evidence="1" id="KW-0812">Transmembrane</keyword>
<protein>
    <submittedName>
        <fullName evidence="2">Type II secretion system protein GspH</fullName>
    </submittedName>
</protein>
<keyword evidence="3" id="KW-1185">Reference proteome</keyword>
<evidence type="ECO:0000313" key="3">
    <source>
        <dbReference type="Proteomes" id="UP000298180"/>
    </source>
</evidence>
<dbReference type="AlphaFoldDB" id="A0A4Z0C4T7"/>
<gene>
    <name evidence="2" type="primary">gspH</name>
    <name evidence="2" type="ORF">EZ313_08055</name>
</gene>
<keyword evidence="1" id="KW-0472">Membrane</keyword>
<proteinExistence type="predicted"/>
<dbReference type="OrthoDB" id="9154196at2"/>
<dbReference type="InterPro" id="IPR045584">
    <property type="entry name" value="Pilin-like"/>
</dbReference>
<dbReference type="EMBL" id="SMLM01000001">
    <property type="protein sequence ID" value="TFZ06573.1"/>
    <property type="molecule type" value="Genomic_DNA"/>
</dbReference>